<protein>
    <submittedName>
        <fullName evidence="2">Unannotated protein</fullName>
    </submittedName>
</protein>
<dbReference type="EMBL" id="CAEZVQ010000043">
    <property type="protein sequence ID" value="CAB4633345.1"/>
    <property type="molecule type" value="Genomic_DNA"/>
</dbReference>
<keyword evidence="1" id="KW-1133">Transmembrane helix</keyword>
<dbReference type="PROSITE" id="PS50012">
    <property type="entry name" value="RCC1_3"/>
    <property type="match status" value="5"/>
</dbReference>
<sequence length="1015" mass="102478">MTASVRADTGDTNDASIADVASSISMGSLQRCLINSSGAIKCWGQNGNGQLGNGGGNAALSPIQVSGLTSGWKSVTAFGNSTCAVNTNGAAKCWGADSQGQVGNGTTGSDYAVPTDPIGMSSGVKDISIGYAGTCALMTTNSLNCWGHRWSLGNGSSTTARTPQGSPTGLGNNIKIIAAATHTCALTMGGDVWCWGYGGEGQLNTTISESLTPINIALGTTATALAVGDWFSCVITTSGGAKCWGRNTAGEMGRGNTTTPAGVGDVPGLTSGIRAIATGQTHACALLNDRTVQCWGSNGNGQLGDGSTAARLSPVAVTGLGGEVRTITAGQSGTCAILMNNAVQCWGYHPGNGTISSTTPVYVTGFSSGGGGGVPVQTSQSPLSISTTNGTYGTPLALSTSGGSGSGEVTYSLNSAGTAGCTLNSGSLTATSSGTCTVTATKASDVNYFAATSNATTITFSRRSQTVSWTTDTSHQRTASPITMSAASTSGNGAISYSIVSNTTTTCSVVSGTRTLTFTGTGNCVVRATAATTDTHASDTLDKTFSIIDTVTPTLTLTATNASSSTTTLSFELTGNEPIDCTTATAADFSLTNIDQIDSITQSTALKCTITATSSVSPGSSGTSTIRSSSSFSVEDLYGNARTTISNGSPSSVVVTIADVTAPILTLAALNATSSNTAIAFTLTGNEAINCLTVTYTDFTYTNISSINSVTQTSLTRCTINATSTISSGSTGLSTLRDSSQFAVDDAAGNTQSNISTGSPASVSVSVPATTTTSTIVSTSSTIVSTSSPTTTTSTTVVAIGGVTSSQNSTVTSTTTTTLVKPPTTSAANEAPPIAASTISRIPRSRRSAVFIDGKLVDATMETTDGVIRVTVAGTSSSISASSSDGRTTEISADGYLLLRVGEKITARAQGFAGETPIQLWLYSVPTKLGEGTTDQKGAYVTEQTLPEATEPGDHRLVLSAKNVDGNTVTVAFATRVIDKSLIIRVATSPFVWLLLIVLVILALILPSRLRTRRS</sequence>
<keyword evidence="1" id="KW-0812">Transmembrane</keyword>
<dbReference type="AlphaFoldDB" id="A0A6J6J9S0"/>
<dbReference type="SUPFAM" id="SSF50985">
    <property type="entry name" value="RCC1/BLIP-II"/>
    <property type="match status" value="2"/>
</dbReference>
<dbReference type="InterPro" id="IPR000408">
    <property type="entry name" value="Reg_chr_condens"/>
</dbReference>
<proteinExistence type="predicted"/>
<dbReference type="Gene3D" id="2.130.10.30">
    <property type="entry name" value="Regulator of chromosome condensation 1/beta-lactamase-inhibitor protein II"/>
    <property type="match status" value="2"/>
</dbReference>
<dbReference type="PANTHER" id="PTHR45982:SF1">
    <property type="entry name" value="REGULATOR OF CHROMOSOME CONDENSATION"/>
    <property type="match status" value="1"/>
</dbReference>
<evidence type="ECO:0000256" key="1">
    <source>
        <dbReference type="SAM" id="Phobius"/>
    </source>
</evidence>
<accession>A0A6J6J9S0</accession>
<dbReference type="InterPro" id="IPR051553">
    <property type="entry name" value="Ran_GTPase-activating"/>
</dbReference>
<dbReference type="PANTHER" id="PTHR45982">
    <property type="entry name" value="REGULATOR OF CHROMOSOME CONDENSATION"/>
    <property type="match status" value="1"/>
</dbReference>
<keyword evidence="1" id="KW-0472">Membrane</keyword>
<dbReference type="GO" id="GO:0005085">
    <property type="term" value="F:guanyl-nucleotide exchange factor activity"/>
    <property type="evidence" value="ECO:0007669"/>
    <property type="project" value="TreeGrafter"/>
</dbReference>
<organism evidence="2">
    <name type="scientific">freshwater metagenome</name>
    <dbReference type="NCBI Taxonomy" id="449393"/>
    <lineage>
        <taxon>unclassified sequences</taxon>
        <taxon>metagenomes</taxon>
        <taxon>ecological metagenomes</taxon>
    </lineage>
</organism>
<name>A0A6J6J9S0_9ZZZZ</name>
<feature type="transmembrane region" description="Helical" evidence="1">
    <location>
        <begin position="982"/>
        <end position="1006"/>
    </location>
</feature>
<dbReference type="Pfam" id="PF13540">
    <property type="entry name" value="RCC1_2"/>
    <property type="match status" value="3"/>
</dbReference>
<reference evidence="2" key="1">
    <citation type="submission" date="2020-05" db="EMBL/GenBank/DDBJ databases">
        <authorList>
            <person name="Chiriac C."/>
            <person name="Salcher M."/>
            <person name="Ghai R."/>
            <person name="Kavagutti S V."/>
        </authorList>
    </citation>
    <scope>NUCLEOTIDE SEQUENCE</scope>
</reference>
<dbReference type="InterPro" id="IPR009091">
    <property type="entry name" value="RCC1/BLIP-II"/>
</dbReference>
<gene>
    <name evidence="2" type="ORF">UFOPK2086_00483</name>
</gene>
<dbReference type="GO" id="GO:0005737">
    <property type="term" value="C:cytoplasm"/>
    <property type="evidence" value="ECO:0007669"/>
    <property type="project" value="TreeGrafter"/>
</dbReference>
<evidence type="ECO:0000313" key="2">
    <source>
        <dbReference type="EMBL" id="CAB4633345.1"/>
    </source>
</evidence>